<evidence type="ECO:0000259" key="1">
    <source>
        <dbReference type="Pfam" id="PF13391"/>
    </source>
</evidence>
<name>A0A7S4P6S2_9EUKA</name>
<protein>
    <recommendedName>
        <fullName evidence="1">HNH nuclease domain-containing protein</fullName>
    </recommendedName>
</protein>
<reference evidence="2" key="1">
    <citation type="submission" date="2021-01" db="EMBL/GenBank/DDBJ databases">
        <authorList>
            <person name="Corre E."/>
            <person name="Pelletier E."/>
            <person name="Niang G."/>
            <person name="Scheremetjew M."/>
            <person name="Finn R."/>
            <person name="Kale V."/>
            <person name="Holt S."/>
            <person name="Cochrane G."/>
            <person name="Meng A."/>
            <person name="Brown T."/>
            <person name="Cohen L."/>
        </authorList>
    </citation>
    <scope>NUCLEOTIDE SEQUENCE</scope>
    <source>
        <strain evidence="2">SoJaBio B1-5/56/2</strain>
    </source>
</reference>
<dbReference type="Pfam" id="PF13391">
    <property type="entry name" value="HNH_2"/>
    <property type="match status" value="1"/>
</dbReference>
<organism evidence="2">
    <name type="scientific">Paramoeba aestuarina</name>
    <dbReference type="NCBI Taxonomy" id="180227"/>
    <lineage>
        <taxon>Eukaryota</taxon>
        <taxon>Amoebozoa</taxon>
        <taxon>Discosea</taxon>
        <taxon>Flabellinia</taxon>
        <taxon>Dactylopodida</taxon>
        <taxon>Paramoebidae</taxon>
        <taxon>Paramoeba</taxon>
    </lineage>
</organism>
<evidence type="ECO:0000313" key="2">
    <source>
        <dbReference type="EMBL" id="CAE2325237.1"/>
    </source>
</evidence>
<feature type="domain" description="HNH nuclease" evidence="1">
    <location>
        <begin position="42"/>
        <end position="90"/>
    </location>
</feature>
<sequence>MDQPDPEQRIMAQEDPVGYLRQVRDGHHHWRQNLIRKWTETCMASGSKFGIEAAHIIPWSKASAEERVALDNGLLLNVSFHRAFDRGVLKFKRDEVQRVWKMEVVEEFRDDLVFSGIHEGVLGGEKAQEIYSFVQDLNNRC</sequence>
<accession>A0A7S4P6S2</accession>
<dbReference type="AlphaFoldDB" id="A0A7S4P6S2"/>
<gene>
    <name evidence="2" type="ORF">NAES01612_LOCUS19735</name>
</gene>
<dbReference type="EMBL" id="HBKR01030115">
    <property type="protein sequence ID" value="CAE2325237.1"/>
    <property type="molecule type" value="Transcribed_RNA"/>
</dbReference>
<proteinExistence type="predicted"/>
<dbReference type="InterPro" id="IPR003615">
    <property type="entry name" value="HNH_nuc"/>
</dbReference>